<evidence type="ECO:0000313" key="3">
    <source>
        <dbReference type="EMBL" id="MBF8184822.1"/>
    </source>
</evidence>
<dbReference type="GO" id="GO:0003677">
    <property type="term" value="F:DNA binding"/>
    <property type="evidence" value="ECO:0007669"/>
    <property type="project" value="UniProtKB-KW"/>
</dbReference>
<organism evidence="3 4">
    <name type="scientific">Nonomuraea cypriaca</name>
    <dbReference type="NCBI Taxonomy" id="1187855"/>
    <lineage>
        <taxon>Bacteria</taxon>
        <taxon>Bacillati</taxon>
        <taxon>Actinomycetota</taxon>
        <taxon>Actinomycetes</taxon>
        <taxon>Streptosporangiales</taxon>
        <taxon>Streptosporangiaceae</taxon>
        <taxon>Nonomuraea</taxon>
    </lineage>
</organism>
<dbReference type="SUPFAM" id="SSF56349">
    <property type="entry name" value="DNA breaking-rejoining enzymes"/>
    <property type="match status" value="1"/>
</dbReference>
<evidence type="ECO:0000259" key="2">
    <source>
        <dbReference type="Pfam" id="PF14659"/>
    </source>
</evidence>
<dbReference type="InterPro" id="IPR011010">
    <property type="entry name" value="DNA_brk_join_enz"/>
</dbReference>
<reference evidence="3" key="1">
    <citation type="submission" date="2020-11" db="EMBL/GenBank/DDBJ databases">
        <title>Whole-genome analyses of Nonomuraea sp. K274.</title>
        <authorList>
            <person name="Veyisoglu A."/>
        </authorList>
    </citation>
    <scope>NUCLEOTIDE SEQUENCE</scope>
    <source>
        <strain evidence="3">K274</strain>
    </source>
</reference>
<gene>
    <name evidence="3" type="ORF">ITP53_03520</name>
</gene>
<name>A0A931EWU6_9ACTN</name>
<dbReference type="GO" id="GO:0015074">
    <property type="term" value="P:DNA integration"/>
    <property type="evidence" value="ECO:0007669"/>
    <property type="project" value="InterPro"/>
</dbReference>
<proteinExistence type="predicted"/>
<comment type="caution">
    <text evidence="3">The sequence shown here is derived from an EMBL/GenBank/DDBJ whole genome shotgun (WGS) entry which is preliminary data.</text>
</comment>
<feature type="domain" description="Integrase SAM-like N-terminal" evidence="2">
    <location>
        <begin position="27"/>
        <end position="75"/>
    </location>
</feature>
<sequence>MKRVQGSARTQEDARKKLTELLRQAADFLDYWLKNIVIRERRPKTFQGYEGIVRLHLIPGLGKKHLGNLNAQDIHLFTDIRRTANA</sequence>
<keyword evidence="1" id="KW-0238">DNA-binding</keyword>
<dbReference type="InterPro" id="IPR010998">
    <property type="entry name" value="Integrase_recombinase_N"/>
</dbReference>
<dbReference type="Pfam" id="PF14659">
    <property type="entry name" value="Phage_int_SAM_3"/>
    <property type="match status" value="1"/>
</dbReference>
<protein>
    <recommendedName>
        <fullName evidence="2">Integrase SAM-like N-terminal domain-containing protein</fullName>
    </recommendedName>
</protein>
<dbReference type="Gene3D" id="1.10.150.130">
    <property type="match status" value="1"/>
</dbReference>
<evidence type="ECO:0000313" key="4">
    <source>
        <dbReference type="Proteomes" id="UP000605361"/>
    </source>
</evidence>
<dbReference type="InterPro" id="IPR004107">
    <property type="entry name" value="Integrase_SAM-like_N"/>
</dbReference>
<evidence type="ECO:0000256" key="1">
    <source>
        <dbReference type="ARBA" id="ARBA00023125"/>
    </source>
</evidence>
<dbReference type="RefSeq" id="WP_195893813.1">
    <property type="nucleotide sequence ID" value="NZ_JADOGI010000006.1"/>
</dbReference>
<dbReference type="Proteomes" id="UP000605361">
    <property type="component" value="Unassembled WGS sequence"/>
</dbReference>
<dbReference type="AlphaFoldDB" id="A0A931EWU6"/>
<accession>A0A931EWU6</accession>
<dbReference type="EMBL" id="JADOGI010000006">
    <property type="protein sequence ID" value="MBF8184822.1"/>
    <property type="molecule type" value="Genomic_DNA"/>
</dbReference>
<keyword evidence="4" id="KW-1185">Reference proteome</keyword>